<evidence type="ECO:0000313" key="3">
    <source>
        <dbReference type="WBParaSite" id="SSLN_0000627701-mRNA-1"/>
    </source>
</evidence>
<reference evidence="3" key="1">
    <citation type="submission" date="2016-06" db="UniProtKB">
        <authorList>
            <consortium name="WormBaseParasite"/>
        </authorList>
    </citation>
    <scope>IDENTIFICATION</scope>
</reference>
<gene>
    <name evidence="1" type="ORF">SSLN_LOCUS6082</name>
</gene>
<evidence type="ECO:0000313" key="1">
    <source>
        <dbReference type="EMBL" id="VDL92467.1"/>
    </source>
</evidence>
<keyword evidence="2" id="KW-1185">Reference proteome</keyword>
<dbReference type="WBParaSite" id="SSLN_0000627701-mRNA-1">
    <property type="protein sequence ID" value="SSLN_0000627701-mRNA-1"/>
    <property type="gene ID" value="SSLN_0000627701"/>
</dbReference>
<accession>A0A183SPD4</accession>
<evidence type="ECO:0000313" key="2">
    <source>
        <dbReference type="Proteomes" id="UP000275846"/>
    </source>
</evidence>
<dbReference type="STRING" id="70667.A0A183SPD4"/>
<dbReference type="AlphaFoldDB" id="A0A183SPD4"/>
<sequence length="220" mass="24483">MGDNSLGKLVKELQKLTVHSAPPPENLTHEINLTCSEVRCKDYLQGLDASALSGAILALLDDEVYDFALSADISVGTAPSAVLDDLREILGSSEHPWVLQADIHRRYLQPWESINNFQQALRLLRQRAFPTLDAKAVSTRGLEQLFAGVHDPQIRKILLRNWPPTVENALALAREEEILQAACEKQSRLLFDITSVQPLSSRDAYTQSPRQSCSCGYSFL</sequence>
<reference evidence="1 2" key="2">
    <citation type="submission" date="2018-11" db="EMBL/GenBank/DDBJ databases">
        <authorList>
            <consortium name="Pathogen Informatics"/>
        </authorList>
    </citation>
    <scope>NUCLEOTIDE SEQUENCE [LARGE SCALE GENOMIC DNA]</scope>
    <source>
        <strain evidence="1 2">NST_G2</strain>
    </source>
</reference>
<organism evidence="3">
    <name type="scientific">Schistocephalus solidus</name>
    <name type="common">Tapeworm</name>
    <dbReference type="NCBI Taxonomy" id="70667"/>
    <lineage>
        <taxon>Eukaryota</taxon>
        <taxon>Metazoa</taxon>
        <taxon>Spiralia</taxon>
        <taxon>Lophotrochozoa</taxon>
        <taxon>Platyhelminthes</taxon>
        <taxon>Cestoda</taxon>
        <taxon>Eucestoda</taxon>
        <taxon>Diphyllobothriidea</taxon>
        <taxon>Diphyllobothriidae</taxon>
        <taxon>Schistocephalus</taxon>
    </lineage>
</organism>
<dbReference type="EMBL" id="UYSU01033535">
    <property type="protein sequence ID" value="VDL92467.1"/>
    <property type="molecule type" value="Genomic_DNA"/>
</dbReference>
<proteinExistence type="predicted"/>
<protein>
    <submittedName>
        <fullName evidence="1 3">Uncharacterized protein</fullName>
    </submittedName>
</protein>
<name>A0A183SPD4_SCHSO</name>
<dbReference type="Proteomes" id="UP000275846">
    <property type="component" value="Unassembled WGS sequence"/>
</dbReference>